<evidence type="ECO:0000313" key="2">
    <source>
        <dbReference type="EMBL" id="SHK11861.1"/>
    </source>
</evidence>
<evidence type="ECO:0000256" key="1">
    <source>
        <dbReference type="SAM" id="Phobius"/>
    </source>
</evidence>
<evidence type="ECO:0000313" key="3">
    <source>
        <dbReference type="Proteomes" id="UP000185812"/>
    </source>
</evidence>
<organism evidence="2 3">
    <name type="scientific">Rhodothermus profundi</name>
    <dbReference type="NCBI Taxonomy" id="633813"/>
    <lineage>
        <taxon>Bacteria</taxon>
        <taxon>Pseudomonadati</taxon>
        <taxon>Rhodothermota</taxon>
        <taxon>Rhodothermia</taxon>
        <taxon>Rhodothermales</taxon>
        <taxon>Rhodothermaceae</taxon>
        <taxon>Rhodothermus</taxon>
    </lineage>
</organism>
<keyword evidence="3" id="KW-1185">Reference proteome</keyword>
<reference evidence="3" key="1">
    <citation type="submission" date="2016-11" db="EMBL/GenBank/DDBJ databases">
        <authorList>
            <person name="Varghese N."/>
            <person name="Submissions S."/>
        </authorList>
    </citation>
    <scope>NUCLEOTIDE SEQUENCE [LARGE SCALE GENOMIC DNA]</scope>
    <source>
        <strain evidence="3">DSM 22212</strain>
    </source>
</reference>
<keyword evidence="1" id="KW-0472">Membrane</keyword>
<proteinExistence type="predicted"/>
<dbReference type="RefSeq" id="WP_072714219.1">
    <property type="nucleotide sequence ID" value="NZ_FRAU01000001.1"/>
</dbReference>
<dbReference type="OrthoDB" id="9953368at2"/>
<keyword evidence="1" id="KW-0812">Transmembrane</keyword>
<accession>A0A1M6PVA4</accession>
<protein>
    <submittedName>
        <fullName evidence="2">Uncharacterized protein</fullName>
    </submittedName>
</protein>
<gene>
    <name evidence="2" type="ORF">SAMN04488087_0344</name>
</gene>
<feature type="transmembrane region" description="Helical" evidence="1">
    <location>
        <begin position="6"/>
        <end position="25"/>
    </location>
</feature>
<name>A0A1M6PVA4_9BACT</name>
<dbReference type="EMBL" id="FRAU01000001">
    <property type="protein sequence ID" value="SHK11861.1"/>
    <property type="molecule type" value="Genomic_DNA"/>
</dbReference>
<dbReference type="AlphaFoldDB" id="A0A1M6PVA4"/>
<dbReference type="Proteomes" id="UP000185812">
    <property type="component" value="Unassembled WGS sequence"/>
</dbReference>
<sequence>MNFWEFVFLIAVAFGLPLAMMNMWLSYRREKLKLKQGPSLGARELQHLVRQAVEEAQRPLIARIEALEHQLKALPAARKSPASEENPQA</sequence>
<keyword evidence="1" id="KW-1133">Transmembrane helix</keyword>